<reference evidence="3" key="1">
    <citation type="journal article" date="2019" name="Int. J. Syst. Evol. Microbiol.">
        <title>The Global Catalogue of Microorganisms (GCM) 10K type strain sequencing project: providing services to taxonomists for standard genome sequencing and annotation.</title>
        <authorList>
            <consortium name="The Broad Institute Genomics Platform"/>
            <consortium name="The Broad Institute Genome Sequencing Center for Infectious Disease"/>
            <person name="Wu L."/>
            <person name="Ma J."/>
        </authorList>
    </citation>
    <scope>NUCLEOTIDE SEQUENCE [LARGE SCALE GENOMIC DNA]</scope>
    <source>
        <strain evidence="3">JCM 13581</strain>
    </source>
</reference>
<dbReference type="Proteomes" id="UP001501303">
    <property type="component" value="Unassembled WGS sequence"/>
</dbReference>
<dbReference type="Pfam" id="PF19664">
    <property type="entry name" value="DUF6167"/>
    <property type="match status" value="1"/>
</dbReference>
<keyword evidence="3" id="KW-1185">Reference proteome</keyword>
<protein>
    <recommendedName>
        <fullName evidence="4">Secreted protein</fullName>
    </recommendedName>
</protein>
<dbReference type="RefSeq" id="WP_344257837.1">
    <property type="nucleotide sequence ID" value="NZ_BAAAMJ010000001.1"/>
</dbReference>
<evidence type="ECO:0000313" key="3">
    <source>
        <dbReference type="Proteomes" id="UP001501303"/>
    </source>
</evidence>
<organism evidence="2 3">
    <name type="scientific">Streptomyces sodiiphilus</name>
    <dbReference type="NCBI Taxonomy" id="226217"/>
    <lineage>
        <taxon>Bacteria</taxon>
        <taxon>Bacillati</taxon>
        <taxon>Actinomycetota</taxon>
        <taxon>Actinomycetes</taxon>
        <taxon>Kitasatosporales</taxon>
        <taxon>Streptomycetaceae</taxon>
        <taxon>Streptomyces</taxon>
    </lineage>
</organism>
<sequence>MFRRAFWFTTGAAAGVWATTKVQRKLRSLAPESVAVRTADRAVLAGQRLRDFALDVRTGMAQREGELQDALGIGELPHAPAEERERVIPPQTGRPGLGPVPRTTRKEDH</sequence>
<comment type="caution">
    <text evidence="2">The sequence shown here is derived from an EMBL/GenBank/DDBJ whole genome shotgun (WGS) entry which is preliminary data.</text>
</comment>
<name>A0ABP5A131_9ACTN</name>
<dbReference type="EMBL" id="BAAAMJ010000001">
    <property type="protein sequence ID" value="GAA1894887.1"/>
    <property type="molecule type" value="Genomic_DNA"/>
</dbReference>
<proteinExistence type="predicted"/>
<evidence type="ECO:0000256" key="1">
    <source>
        <dbReference type="SAM" id="MobiDB-lite"/>
    </source>
</evidence>
<feature type="region of interest" description="Disordered" evidence="1">
    <location>
        <begin position="82"/>
        <end position="109"/>
    </location>
</feature>
<dbReference type="InterPro" id="IPR046165">
    <property type="entry name" value="DUF6167"/>
</dbReference>
<evidence type="ECO:0000313" key="2">
    <source>
        <dbReference type="EMBL" id="GAA1894887.1"/>
    </source>
</evidence>
<evidence type="ECO:0008006" key="4">
    <source>
        <dbReference type="Google" id="ProtNLM"/>
    </source>
</evidence>
<accession>A0ABP5A131</accession>
<gene>
    <name evidence="2" type="ORF">GCM10009716_00960</name>
</gene>